<evidence type="ECO:0000256" key="6">
    <source>
        <dbReference type="ARBA" id="ARBA00022692"/>
    </source>
</evidence>
<dbReference type="InterPro" id="IPR042186">
    <property type="entry name" value="FimD_plug_dom"/>
</dbReference>
<evidence type="ECO:0000259" key="11">
    <source>
        <dbReference type="Pfam" id="PF13954"/>
    </source>
</evidence>
<dbReference type="GO" id="GO:0015473">
    <property type="term" value="F:fimbrial usher porin activity"/>
    <property type="evidence" value="ECO:0007669"/>
    <property type="project" value="InterPro"/>
</dbReference>
<feature type="domain" description="PapC N-terminal" evidence="11">
    <location>
        <begin position="56"/>
        <end position="201"/>
    </location>
</feature>
<evidence type="ECO:0000256" key="7">
    <source>
        <dbReference type="ARBA" id="ARBA00022729"/>
    </source>
</evidence>
<keyword evidence="7" id="KW-0732">Signal</keyword>
<reference evidence="13" key="1">
    <citation type="submission" date="2017-09" db="EMBL/GenBank/DDBJ databases">
        <authorList>
            <person name="Varghese N."/>
            <person name="Submissions S."/>
        </authorList>
    </citation>
    <scope>NUCLEOTIDE SEQUENCE [LARGE SCALE GENOMIC DNA]</scope>
    <source>
        <strain evidence="13">JKS000234</strain>
    </source>
</reference>
<dbReference type="RefSeq" id="WP_097096769.1">
    <property type="nucleotide sequence ID" value="NZ_OCMY01000001.1"/>
</dbReference>
<dbReference type="Pfam" id="PF13953">
    <property type="entry name" value="PapC_C"/>
    <property type="match status" value="1"/>
</dbReference>
<evidence type="ECO:0000256" key="1">
    <source>
        <dbReference type="ARBA" id="ARBA00004571"/>
    </source>
</evidence>
<gene>
    <name evidence="12" type="ORF">SAMN06273570_3343</name>
</gene>
<comment type="similarity">
    <text evidence="2">Belongs to the fimbrial export usher family.</text>
</comment>
<dbReference type="EMBL" id="OCMY01000001">
    <property type="protein sequence ID" value="SOD38907.1"/>
    <property type="molecule type" value="Genomic_DNA"/>
</dbReference>
<evidence type="ECO:0000256" key="4">
    <source>
        <dbReference type="ARBA" id="ARBA00022452"/>
    </source>
</evidence>
<dbReference type="PANTHER" id="PTHR30451:SF21">
    <property type="entry name" value="FIMBRIAL USHER DOMAIN-CONTAINING PROTEIN YDET-RELATED"/>
    <property type="match status" value="1"/>
</dbReference>
<evidence type="ECO:0000256" key="2">
    <source>
        <dbReference type="ARBA" id="ARBA00008064"/>
    </source>
</evidence>
<dbReference type="InterPro" id="IPR037224">
    <property type="entry name" value="PapC_N_sf"/>
</dbReference>
<evidence type="ECO:0000256" key="8">
    <source>
        <dbReference type="ARBA" id="ARBA00023136"/>
    </source>
</evidence>
<keyword evidence="5" id="KW-1029">Fimbrium biogenesis</keyword>
<dbReference type="Proteomes" id="UP000219271">
    <property type="component" value="Unassembled WGS sequence"/>
</dbReference>
<keyword evidence="6" id="KW-0812">Transmembrane</keyword>
<dbReference type="InterPro" id="IPR043142">
    <property type="entry name" value="PapC-like_C_sf"/>
</dbReference>
<evidence type="ECO:0000256" key="9">
    <source>
        <dbReference type="ARBA" id="ARBA00023237"/>
    </source>
</evidence>
<dbReference type="Gene3D" id="2.60.40.2610">
    <property type="entry name" value="Outer membrane usher protein FimD, plug domain"/>
    <property type="match status" value="1"/>
</dbReference>
<keyword evidence="9" id="KW-0998">Cell outer membrane</keyword>
<feature type="domain" description="PapC-like C-terminal" evidence="10">
    <location>
        <begin position="775"/>
        <end position="839"/>
    </location>
</feature>
<name>A0A286BXN9_9GAMM</name>
<dbReference type="InterPro" id="IPR025949">
    <property type="entry name" value="PapC-like_C"/>
</dbReference>
<evidence type="ECO:0000313" key="13">
    <source>
        <dbReference type="Proteomes" id="UP000219271"/>
    </source>
</evidence>
<protein>
    <submittedName>
        <fullName evidence="12">Outer membrane usher protein</fullName>
    </submittedName>
</protein>
<proteinExistence type="inferred from homology"/>
<dbReference type="AlphaFoldDB" id="A0A286BXN9"/>
<evidence type="ECO:0000313" key="12">
    <source>
        <dbReference type="EMBL" id="SOD38907.1"/>
    </source>
</evidence>
<dbReference type="OrthoDB" id="6554712at2"/>
<keyword evidence="13" id="KW-1185">Reference proteome</keyword>
<dbReference type="SUPFAM" id="SSF141729">
    <property type="entry name" value="FimD N-terminal domain-like"/>
    <property type="match status" value="1"/>
</dbReference>
<organism evidence="12 13">
    <name type="scientific">Candidatus Pantoea floridensis</name>
    <dbReference type="NCBI Taxonomy" id="1938870"/>
    <lineage>
        <taxon>Bacteria</taxon>
        <taxon>Pseudomonadati</taxon>
        <taxon>Pseudomonadota</taxon>
        <taxon>Gammaproteobacteria</taxon>
        <taxon>Enterobacterales</taxon>
        <taxon>Erwiniaceae</taxon>
        <taxon>Pantoea</taxon>
    </lineage>
</organism>
<accession>A0A286BXN9</accession>
<dbReference type="Pfam" id="PF00577">
    <property type="entry name" value="Usher"/>
    <property type="match status" value="1"/>
</dbReference>
<evidence type="ECO:0000256" key="5">
    <source>
        <dbReference type="ARBA" id="ARBA00022558"/>
    </source>
</evidence>
<dbReference type="FunFam" id="2.60.40.3110:FF:000001">
    <property type="entry name" value="Putative fimbrial outer membrane usher"/>
    <property type="match status" value="1"/>
</dbReference>
<dbReference type="GO" id="GO:0009297">
    <property type="term" value="P:pilus assembly"/>
    <property type="evidence" value="ECO:0007669"/>
    <property type="project" value="InterPro"/>
</dbReference>
<dbReference type="InterPro" id="IPR025885">
    <property type="entry name" value="PapC_N"/>
</dbReference>
<dbReference type="GO" id="GO:0009279">
    <property type="term" value="C:cell outer membrane"/>
    <property type="evidence" value="ECO:0007669"/>
    <property type="project" value="UniProtKB-SubCell"/>
</dbReference>
<evidence type="ECO:0000256" key="3">
    <source>
        <dbReference type="ARBA" id="ARBA00022448"/>
    </source>
</evidence>
<evidence type="ECO:0000259" key="10">
    <source>
        <dbReference type="Pfam" id="PF13953"/>
    </source>
</evidence>
<keyword evidence="4" id="KW-1134">Transmembrane beta strand</keyword>
<keyword evidence="8" id="KW-0472">Membrane</keyword>
<comment type="subcellular location">
    <subcellularLocation>
        <location evidence="1">Cell outer membrane</location>
        <topology evidence="1">Multi-pass membrane protein</topology>
    </subcellularLocation>
</comment>
<dbReference type="PANTHER" id="PTHR30451">
    <property type="entry name" value="OUTER MEMBRANE USHER PROTEIN"/>
    <property type="match status" value="1"/>
</dbReference>
<dbReference type="FunFam" id="2.60.40.2610:FF:000001">
    <property type="entry name" value="Outer membrane fimbrial usher protein"/>
    <property type="match status" value="1"/>
</dbReference>
<sequence length="856" mass="92479">MKSTITLKQPRHALIQRAGAPRNIHDFTYSKAAYCVALTLAVGVSLQCREAAAEVYFNPAALEISDSGQAASDLSQFLSGDNQLPGKYRVDIYVNGQHLATRDVNFIASKDQLLPEFTPAQLSAMGVKTEAFPGLASLPQDQPVSDLASVIPDAASHFDFNQQRLDVSIPQAALNVAARSTTDSALWDQGMTSAQLNYRYSGANTQYGNARLNSNFLNLRGGLNLGAWRLRNYSTFSSSTQQAASWQSISTYLQRDIQFLKGQLTLGDSATPGDVFESVQFRGAQITSDENMLPDSLRGFAPVIRGIAQSNAQVTVRQNGYVIYQTYVAPGAFVIRDLYPTASSGDLEVVVREADGSERVSVQPFSAVPIMQREGQLKYSATTGRYRSTYASGSPPGFAQATALYGLPGSNTLYGGVQGANHYHSAALGVGHSFGDWGSVSVDVTQAQTQLRDGSAHRGQSYRFQYAKEIAATGTSFTLAGYRYSTSGFYSLQEANEVNASQNDVWRLRYNKRSQAMLNINQSFFGIGSFYVAASQQDYWQQSGKERNISVGYSATHRGINYGLNYTHSQTPGVAKDDRQIAFNLQIPLDKLLSGSWARYGMSHSQNSGTSHSVGLAGTTLQDNNLNYLVQQNYDRRGQGYGGDVNATYKASVGEIDAGYNYSRNSRQVNYGAQGSIVAHPYGVTLGQAIGDSAIVVRAPGASGVSVQNNTGVKTDWRGYAVIPYATPYRYNRVALDTNTYGEELDIDSATATVVPTKGALVLAEFKTRVGSRALITLTRHDGLVPFGASAHILGDNDNSSIVGEGGQVYLSGVAQRGVLEVKWGNGATQQCQADFTLPLDKQQNSAIKHAVARCK</sequence>
<dbReference type="Gene3D" id="2.60.40.2070">
    <property type="match status" value="1"/>
</dbReference>
<dbReference type="Gene3D" id="2.60.40.3110">
    <property type="match status" value="1"/>
</dbReference>
<keyword evidence="3" id="KW-0813">Transport</keyword>
<dbReference type="Pfam" id="PF13954">
    <property type="entry name" value="PapC_N"/>
    <property type="match status" value="1"/>
</dbReference>
<dbReference type="InterPro" id="IPR000015">
    <property type="entry name" value="Fimb_usher"/>
</dbReference>
<dbReference type="Gene3D" id="3.10.20.410">
    <property type="match status" value="1"/>
</dbReference>